<dbReference type="GO" id="GO:0016787">
    <property type="term" value="F:hydrolase activity"/>
    <property type="evidence" value="ECO:0007669"/>
    <property type="project" value="UniProtKB-KW"/>
</dbReference>
<proteinExistence type="predicted"/>
<reference evidence="1" key="2">
    <citation type="journal article" date="2014" name="ISME J.">
        <title>Microbial stratification in low pH oxic and suboxic macroscopic growths along an acid mine drainage.</title>
        <authorList>
            <person name="Mendez-Garcia C."/>
            <person name="Mesa V."/>
            <person name="Sprenger R.R."/>
            <person name="Richter M."/>
            <person name="Diez M.S."/>
            <person name="Solano J."/>
            <person name="Bargiela R."/>
            <person name="Golyshina O.V."/>
            <person name="Manteca A."/>
            <person name="Ramos J.L."/>
            <person name="Gallego J.R."/>
            <person name="Llorente I."/>
            <person name="Martins Dos Santos V.A."/>
            <person name="Jensen O.N."/>
            <person name="Pelaez A.I."/>
            <person name="Sanchez J."/>
            <person name="Ferrer M."/>
        </authorList>
    </citation>
    <scope>NUCLEOTIDE SEQUENCE</scope>
</reference>
<protein>
    <submittedName>
        <fullName evidence="1">Glycosyl hydrolase, BNR repeat-containing protein</fullName>
    </submittedName>
</protein>
<sequence>MLIRTHYSGHPAVPYYAVPNAPQGVVISYFVGTARQVKKATGPVRFTIDNSVGKTVTHLKGPSTPGIHAIVWNMRYRGPRTLDFGAQPAGGFLNRSFGPMVVPGTYRVIARHGSRQSEVETRVEEDPRDPVTLDIWQEDARLGLIARNELSAFNTLLNRLQNVRVQLTHFIGRNRRAAQKKRVATLLEHGRSLLKKIKSFENKLYNPAIQRNAPEDSLHFLARFHRGITTAYAMSAFFLAGRAPNHRMLAILQKTRVHLRRVIAHYNLKIRPAIAAYDALAWKLAEPTLFNGGPIHLKKRGHE</sequence>
<comment type="caution">
    <text evidence="1">The sequence shown here is derived from an EMBL/GenBank/DDBJ whole genome shotgun (WGS) entry which is preliminary data.</text>
</comment>
<name>T1BNF1_9ZZZZ</name>
<evidence type="ECO:0000313" key="1">
    <source>
        <dbReference type="EMBL" id="EQD74371.1"/>
    </source>
</evidence>
<organism evidence="1">
    <name type="scientific">mine drainage metagenome</name>
    <dbReference type="NCBI Taxonomy" id="410659"/>
    <lineage>
        <taxon>unclassified sequences</taxon>
        <taxon>metagenomes</taxon>
        <taxon>ecological metagenomes</taxon>
    </lineage>
</organism>
<gene>
    <name evidence="1" type="ORF">B1B_02711</name>
</gene>
<dbReference type="EMBL" id="AUZY01001627">
    <property type="protein sequence ID" value="EQD74371.1"/>
    <property type="molecule type" value="Genomic_DNA"/>
</dbReference>
<dbReference type="AlphaFoldDB" id="T1BNF1"/>
<accession>T1BNF1</accession>
<keyword evidence="1" id="KW-0378">Hydrolase</keyword>
<reference evidence="1" key="1">
    <citation type="submission" date="2013-08" db="EMBL/GenBank/DDBJ databases">
        <authorList>
            <person name="Mendez C."/>
            <person name="Richter M."/>
            <person name="Ferrer M."/>
            <person name="Sanchez J."/>
        </authorList>
    </citation>
    <scope>NUCLEOTIDE SEQUENCE</scope>
</reference>